<evidence type="ECO:0000259" key="2">
    <source>
        <dbReference type="Pfam" id="PF04149"/>
    </source>
</evidence>
<dbReference type="EMBL" id="QPJC01000003">
    <property type="protein sequence ID" value="RCW45319.1"/>
    <property type="molecule type" value="Genomic_DNA"/>
</dbReference>
<evidence type="ECO:0000256" key="1">
    <source>
        <dbReference type="SAM" id="MobiDB-lite"/>
    </source>
</evidence>
<comment type="caution">
    <text evidence="3">The sequence shown here is derived from an EMBL/GenBank/DDBJ whole genome shotgun (WGS) entry which is preliminary data.</text>
</comment>
<feature type="domain" description="DUF397" evidence="2">
    <location>
        <begin position="10"/>
        <end position="62"/>
    </location>
</feature>
<proteinExistence type="predicted"/>
<evidence type="ECO:0000313" key="3">
    <source>
        <dbReference type="EMBL" id="RCW45319.1"/>
    </source>
</evidence>
<dbReference type="OrthoDB" id="4301277at2"/>
<dbReference type="InterPro" id="IPR007278">
    <property type="entry name" value="DUF397"/>
</dbReference>
<feature type="region of interest" description="Disordered" evidence="1">
    <location>
        <begin position="1"/>
        <end position="20"/>
    </location>
</feature>
<reference evidence="3 4" key="1">
    <citation type="submission" date="2018-07" db="EMBL/GenBank/DDBJ databases">
        <title>Genomic Encyclopedia of Type Strains, Phase III (KMG-III): the genomes of soil and plant-associated and newly described type strains.</title>
        <authorList>
            <person name="Whitman W."/>
        </authorList>
    </citation>
    <scope>NUCLEOTIDE SEQUENCE [LARGE SCALE GENOMIC DNA]</scope>
    <source>
        <strain evidence="3 4">CECT 8575</strain>
    </source>
</reference>
<gene>
    <name evidence="3" type="ORF">DFQ14_103290</name>
</gene>
<dbReference type="RefSeq" id="WP_114452419.1">
    <property type="nucleotide sequence ID" value="NZ_QPJC01000003.1"/>
</dbReference>
<dbReference type="AlphaFoldDB" id="A0A368VU75"/>
<dbReference type="Proteomes" id="UP000253495">
    <property type="component" value="Unassembled WGS sequence"/>
</dbReference>
<name>A0A368VU75_9ACTN</name>
<keyword evidence="4" id="KW-1185">Reference proteome</keyword>
<evidence type="ECO:0000313" key="4">
    <source>
        <dbReference type="Proteomes" id="UP000253495"/>
    </source>
</evidence>
<protein>
    <submittedName>
        <fullName evidence="3">Uncharacterized protein DUF397</fullName>
    </submittedName>
</protein>
<organism evidence="3 4">
    <name type="scientific">Halopolyspora algeriensis</name>
    <dbReference type="NCBI Taxonomy" id="1500506"/>
    <lineage>
        <taxon>Bacteria</taxon>
        <taxon>Bacillati</taxon>
        <taxon>Actinomycetota</taxon>
        <taxon>Actinomycetes</taxon>
        <taxon>Actinomycetes incertae sedis</taxon>
        <taxon>Halopolyspora</taxon>
    </lineage>
</organism>
<accession>A0A368VU75</accession>
<sequence length="69" mass="7175">MTTPKPAHIAWRKSSRSSGGANNCVEVGFAAAAVAVRDTKDRAGGTLAVSPGAWSSFLTGLKRGAFNRR</sequence>
<dbReference type="Pfam" id="PF04149">
    <property type="entry name" value="DUF397"/>
    <property type="match status" value="1"/>
</dbReference>